<dbReference type="Pfam" id="PF14508">
    <property type="entry name" value="GH97_N"/>
    <property type="match status" value="1"/>
</dbReference>
<evidence type="ECO:0000313" key="6">
    <source>
        <dbReference type="EMBL" id="QDT71779.1"/>
    </source>
</evidence>
<dbReference type="KEGG" id="llh:I41_09390"/>
<dbReference type="PANTHER" id="PTHR35803">
    <property type="entry name" value="GLUCAN 1,4-ALPHA-GLUCOSIDASE SUSB-RELATED"/>
    <property type="match status" value="1"/>
</dbReference>
<proteinExistence type="predicted"/>
<feature type="domain" description="Glycosyl-hydrolase 97 N-terminal" evidence="4">
    <location>
        <begin position="44"/>
        <end position="300"/>
    </location>
</feature>
<name>A0A517TTU9_9BACT</name>
<dbReference type="InterPro" id="IPR052720">
    <property type="entry name" value="Glycosyl_hydrolase_97"/>
</dbReference>
<feature type="domain" description="Glycosyl-hydrolase 97 C-terminal oligomerisation" evidence="5">
    <location>
        <begin position="585"/>
        <end position="680"/>
    </location>
</feature>
<dbReference type="Gene3D" id="2.70.98.10">
    <property type="match status" value="1"/>
</dbReference>
<accession>A0A517TTU9</accession>
<reference evidence="6 7" key="1">
    <citation type="submission" date="2019-02" db="EMBL/GenBank/DDBJ databases">
        <title>Deep-cultivation of Planctomycetes and their phenomic and genomic characterization uncovers novel biology.</title>
        <authorList>
            <person name="Wiegand S."/>
            <person name="Jogler M."/>
            <person name="Boedeker C."/>
            <person name="Pinto D."/>
            <person name="Vollmers J."/>
            <person name="Rivas-Marin E."/>
            <person name="Kohn T."/>
            <person name="Peeters S.H."/>
            <person name="Heuer A."/>
            <person name="Rast P."/>
            <person name="Oberbeckmann S."/>
            <person name="Bunk B."/>
            <person name="Jeske O."/>
            <person name="Meyerdierks A."/>
            <person name="Storesund J.E."/>
            <person name="Kallscheuer N."/>
            <person name="Luecker S."/>
            <person name="Lage O.M."/>
            <person name="Pohl T."/>
            <person name="Merkel B.J."/>
            <person name="Hornburger P."/>
            <person name="Mueller R.-W."/>
            <person name="Bruemmer F."/>
            <person name="Labrenz M."/>
            <person name="Spormann A.M."/>
            <person name="Op den Camp H."/>
            <person name="Overmann J."/>
            <person name="Amann R."/>
            <person name="Jetten M.S.M."/>
            <person name="Mascher T."/>
            <person name="Medema M.H."/>
            <person name="Devos D.P."/>
            <person name="Kaster A.-K."/>
            <person name="Ovreas L."/>
            <person name="Rohde M."/>
            <person name="Galperin M.Y."/>
            <person name="Jogler C."/>
        </authorList>
    </citation>
    <scope>NUCLEOTIDE SEQUENCE [LARGE SCALE GENOMIC DNA]</scope>
    <source>
        <strain evidence="6 7">I41</strain>
    </source>
</reference>
<dbReference type="EC" id="3.2.1.22" evidence="6"/>
<dbReference type="InterPro" id="IPR013785">
    <property type="entry name" value="Aldolase_TIM"/>
</dbReference>
<dbReference type="Gene3D" id="2.60.40.1180">
    <property type="entry name" value="Golgi alpha-mannosidase II"/>
    <property type="match status" value="1"/>
</dbReference>
<dbReference type="EMBL" id="CP036339">
    <property type="protein sequence ID" value="QDT71779.1"/>
    <property type="molecule type" value="Genomic_DNA"/>
</dbReference>
<evidence type="ECO:0000313" key="7">
    <source>
        <dbReference type="Proteomes" id="UP000317909"/>
    </source>
</evidence>
<dbReference type="InterPro" id="IPR014718">
    <property type="entry name" value="GH-type_carb-bd"/>
</dbReference>
<keyword evidence="7" id="KW-1185">Reference proteome</keyword>
<keyword evidence="2 6" id="KW-0326">Glycosidase</keyword>
<dbReference type="Pfam" id="PF14509">
    <property type="entry name" value="GH97_C"/>
    <property type="match status" value="1"/>
</dbReference>
<protein>
    <submittedName>
        <fullName evidence="6">Retaining alpha-galactosidase</fullName>
        <ecNumber evidence="6">3.2.1.22</ecNumber>
    </submittedName>
</protein>
<dbReference type="InterPro" id="IPR029486">
    <property type="entry name" value="GH97_N"/>
</dbReference>
<evidence type="ECO:0000259" key="4">
    <source>
        <dbReference type="Pfam" id="PF14508"/>
    </source>
</evidence>
<dbReference type="Proteomes" id="UP000317909">
    <property type="component" value="Chromosome"/>
</dbReference>
<sequence>MMLRLPSFGCRFLSAMTSISTVLLVWLVLAPLSSRADGLRAAICSPDGRNAIDLRVASEDADQVRYTIKRDGRKLFGPSPLGPVLNVGRPLGEDARIIDVQLGSIDESFTLPWGKTTTAANRCSSAVVNLASGDARVQWQVELRAYDDGVAFRYRLLPQDRLGECEIQDEATQFDVLGEPQALFNTLDSFTTSHESLYEHKPLAEIPANKLLEMPLLLTWPGGTAAAITEARVRHFAGMYLQRPVEKPATFSCRLSPLPSRPDTSVVGQTPCESPWRVVLLADRAGKLLESNLLLCLNDPPPPALGDFSWLRPGKTSFHWWYGAFEDDYQPAAARHAFLERHKRYIDFCAANNIAYHAVSGDGRAWYSQSSASYAAPSPDADVRRARPELELPKIIDYARERGVGIRLWVHWKPLSEHLEEAFALYQTWGVQGLMVDFLDRDDQEMNEFTERMLASAARHHLHIQIHGSPKYSGEQRTFPNLFNREGVMNLEYAKWSDGVTPAHSVNVAYTRALAGPVDYHLGGFRSVSRAEFTPRDRAPVVMGTRCHNLALYVVYENPMPMVADDPSAYEGQPGFDFLTEVPTTWDETRFLIGEPGEYVVLARRQGNAWYLGGITNWTPREIDVPLDFLSAGEFEATLYADGSLDESLPNSLSKQQRVVTAATPLHIALAPGGGFVAVIRAQ</sequence>
<evidence type="ECO:0000256" key="2">
    <source>
        <dbReference type="ARBA" id="ARBA00023295"/>
    </source>
</evidence>
<dbReference type="AlphaFoldDB" id="A0A517TTU9"/>
<dbReference type="InterPro" id="IPR019563">
    <property type="entry name" value="GH97_catalytic"/>
</dbReference>
<dbReference type="SUPFAM" id="SSF51445">
    <property type="entry name" value="(Trans)glycosidases"/>
    <property type="match status" value="1"/>
</dbReference>
<gene>
    <name evidence="6" type="ORF">I41_09390</name>
</gene>
<dbReference type="Pfam" id="PF10566">
    <property type="entry name" value="Glyco_hydro_97"/>
    <property type="match status" value="1"/>
</dbReference>
<dbReference type="PANTHER" id="PTHR35803:SF2">
    <property type="entry name" value="RETAINING ALPHA-GALACTOSIDASE"/>
    <property type="match status" value="1"/>
</dbReference>
<evidence type="ECO:0000256" key="1">
    <source>
        <dbReference type="ARBA" id="ARBA00022801"/>
    </source>
</evidence>
<dbReference type="InterPro" id="IPR017853">
    <property type="entry name" value="GH"/>
</dbReference>
<dbReference type="GO" id="GO:0030246">
    <property type="term" value="F:carbohydrate binding"/>
    <property type="evidence" value="ECO:0007669"/>
    <property type="project" value="InterPro"/>
</dbReference>
<dbReference type="InterPro" id="IPR013780">
    <property type="entry name" value="Glyco_hydro_b"/>
</dbReference>
<feature type="domain" description="Glycosyl-hydrolase 97 catalytic" evidence="3">
    <location>
        <begin position="320"/>
        <end position="488"/>
    </location>
</feature>
<dbReference type="Gene3D" id="3.20.20.70">
    <property type="entry name" value="Aldolase class I"/>
    <property type="match status" value="1"/>
</dbReference>
<evidence type="ECO:0000259" key="5">
    <source>
        <dbReference type="Pfam" id="PF14509"/>
    </source>
</evidence>
<keyword evidence="1 6" id="KW-0378">Hydrolase</keyword>
<dbReference type="GO" id="GO:0004557">
    <property type="term" value="F:alpha-galactosidase activity"/>
    <property type="evidence" value="ECO:0007669"/>
    <property type="project" value="UniProtKB-EC"/>
</dbReference>
<dbReference type="OrthoDB" id="57532at2"/>
<organism evidence="6 7">
    <name type="scientific">Lacipirellula limnantheis</name>
    <dbReference type="NCBI Taxonomy" id="2528024"/>
    <lineage>
        <taxon>Bacteria</taxon>
        <taxon>Pseudomonadati</taxon>
        <taxon>Planctomycetota</taxon>
        <taxon>Planctomycetia</taxon>
        <taxon>Pirellulales</taxon>
        <taxon>Lacipirellulaceae</taxon>
        <taxon>Lacipirellula</taxon>
    </lineage>
</organism>
<dbReference type="InterPro" id="IPR029483">
    <property type="entry name" value="GH97_C"/>
</dbReference>
<evidence type="ECO:0000259" key="3">
    <source>
        <dbReference type="Pfam" id="PF10566"/>
    </source>
</evidence>